<evidence type="ECO:0000256" key="2">
    <source>
        <dbReference type="ARBA" id="ARBA00022747"/>
    </source>
</evidence>
<reference evidence="5" key="1">
    <citation type="submission" date="2022-12" db="EMBL/GenBank/DDBJ databases">
        <authorList>
            <person name="Krivoruchko A.V."/>
            <person name="Elkin A."/>
        </authorList>
    </citation>
    <scope>NUCLEOTIDE SEQUENCE</scope>
    <source>
        <strain evidence="5">IEGM 1388</strain>
    </source>
</reference>
<accession>A0ABT4N359</accession>
<dbReference type="EC" id="3.1.21.-" evidence="5"/>
<name>A0ABT4N359_GORRU</name>
<keyword evidence="6" id="KW-1185">Reference proteome</keyword>
<dbReference type="Pfam" id="PF01420">
    <property type="entry name" value="Methylase_S"/>
    <property type="match status" value="2"/>
</dbReference>
<keyword evidence="2" id="KW-0680">Restriction system</keyword>
<keyword evidence="3" id="KW-0238">DNA-binding</keyword>
<dbReference type="CDD" id="cd17262">
    <property type="entry name" value="RMtype1_S_Aco12261I-TRD2-CR2"/>
    <property type="match status" value="1"/>
</dbReference>
<dbReference type="Gene3D" id="3.90.220.20">
    <property type="entry name" value="DNA methylase specificity domains"/>
    <property type="match status" value="2"/>
</dbReference>
<evidence type="ECO:0000259" key="4">
    <source>
        <dbReference type="Pfam" id="PF01420"/>
    </source>
</evidence>
<gene>
    <name evidence="5" type="ORF">O4213_27140</name>
</gene>
<proteinExistence type="inferred from homology"/>
<dbReference type="RefSeq" id="WP_301574388.1">
    <property type="nucleotide sequence ID" value="NZ_JAPWIE010000011.1"/>
</dbReference>
<dbReference type="GO" id="GO:0016787">
    <property type="term" value="F:hydrolase activity"/>
    <property type="evidence" value="ECO:0007669"/>
    <property type="project" value="UniProtKB-KW"/>
</dbReference>
<dbReference type="PANTHER" id="PTHR30408">
    <property type="entry name" value="TYPE-1 RESTRICTION ENZYME ECOKI SPECIFICITY PROTEIN"/>
    <property type="match status" value="1"/>
</dbReference>
<dbReference type="GO" id="GO:0004519">
    <property type="term" value="F:endonuclease activity"/>
    <property type="evidence" value="ECO:0007669"/>
    <property type="project" value="UniProtKB-KW"/>
</dbReference>
<evidence type="ECO:0000256" key="1">
    <source>
        <dbReference type="ARBA" id="ARBA00010923"/>
    </source>
</evidence>
<feature type="domain" description="Type I restriction modification DNA specificity" evidence="4">
    <location>
        <begin position="214"/>
        <end position="340"/>
    </location>
</feature>
<dbReference type="InterPro" id="IPR044946">
    <property type="entry name" value="Restrct_endonuc_typeI_TRD_sf"/>
</dbReference>
<dbReference type="Proteomes" id="UP001067235">
    <property type="component" value="Unassembled WGS sequence"/>
</dbReference>
<evidence type="ECO:0000256" key="3">
    <source>
        <dbReference type="ARBA" id="ARBA00023125"/>
    </source>
</evidence>
<dbReference type="PANTHER" id="PTHR30408:SF12">
    <property type="entry name" value="TYPE I RESTRICTION ENZYME MJAVIII SPECIFICITY SUBUNIT"/>
    <property type="match status" value="1"/>
</dbReference>
<evidence type="ECO:0000313" key="6">
    <source>
        <dbReference type="Proteomes" id="UP001067235"/>
    </source>
</evidence>
<keyword evidence="5" id="KW-0540">Nuclease</keyword>
<comment type="similarity">
    <text evidence="1">Belongs to the type-I restriction system S methylase family.</text>
</comment>
<keyword evidence="5" id="KW-0255">Endonuclease</keyword>
<organism evidence="5 6">
    <name type="scientific">Gordonia rubripertincta</name>
    <name type="common">Rhodococcus corallinus</name>
    <dbReference type="NCBI Taxonomy" id="36822"/>
    <lineage>
        <taxon>Bacteria</taxon>
        <taxon>Bacillati</taxon>
        <taxon>Actinomycetota</taxon>
        <taxon>Actinomycetes</taxon>
        <taxon>Mycobacteriales</taxon>
        <taxon>Gordoniaceae</taxon>
        <taxon>Gordonia</taxon>
    </lineage>
</organism>
<dbReference type="CDD" id="cd17256">
    <property type="entry name" value="RMtype1_S_EcoJA65PI-TRD1-CR1_like"/>
    <property type="match status" value="1"/>
</dbReference>
<sequence length="393" mass="42245">MTVLPGLDIQLPDGWDTGTLAEVTSKIGSGATPRGGASVYVQSGPALIRSQNIYDHEFRSGGLVFLSSEAANALRGVTVEPGDVLINITGDSILRTALVPDYVLPARVNQHVAIVRSNDRVVPAFLQKWLSLDLMKDFMLGHSSGGTRKAITKGHLLSFPVPIPPLPEQRAIAAVLGALDIKIESNRTILAKSLSLARALFESALSSDSRSAVVGEVAEFHNRRRIPLSSQEREARVGTIPYYGATGVFGYVDEALFDEVLVLVGEDGSVVREDGGPVLQYIWGPAWINNHAHPLTGKGISTEVLCLALDRADVRPIVTGAVQPKVSMSNLKSVQLDLPSGASLIELECELVPLFALYRHRAEEAAKLTKLRAALFPELLLGRIRVATEKVAT</sequence>
<dbReference type="EMBL" id="JAPWIE010000011">
    <property type="protein sequence ID" value="MCZ4553693.1"/>
    <property type="molecule type" value="Genomic_DNA"/>
</dbReference>
<comment type="caution">
    <text evidence="5">The sequence shown here is derived from an EMBL/GenBank/DDBJ whole genome shotgun (WGS) entry which is preliminary data.</text>
</comment>
<feature type="domain" description="Type I restriction modification DNA specificity" evidence="4">
    <location>
        <begin position="96"/>
        <end position="191"/>
    </location>
</feature>
<evidence type="ECO:0000313" key="5">
    <source>
        <dbReference type="EMBL" id="MCZ4553693.1"/>
    </source>
</evidence>
<keyword evidence="5" id="KW-0378">Hydrolase</keyword>
<protein>
    <submittedName>
        <fullName evidence="5">Restriction endonuclease subunit S</fullName>
        <ecNumber evidence="5">3.1.21.-</ecNumber>
    </submittedName>
</protein>
<dbReference type="InterPro" id="IPR000055">
    <property type="entry name" value="Restrct_endonuc_typeI_TRD"/>
</dbReference>
<dbReference type="SUPFAM" id="SSF116734">
    <property type="entry name" value="DNA methylase specificity domain"/>
    <property type="match status" value="2"/>
</dbReference>
<dbReference type="InterPro" id="IPR052021">
    <property type="entry name" value="Type-I_RS_S_subunit"/>
</dbReference>